<organism evidence="2 3">
    <name type="scientific">Leptolyngbya foveolarum</name>
    <dbReference type="NCBI Taxonomy" id="47253"/>
    <lineage>
        <taxon>Bacteria</taxon>
        <taxon>Bacillati</taxon>
        <taxon>Cyanobacteriota</taxon>
        <taxon>Cyanophyceae</taxon>
        <taxon>Leptolyngbyales</taxon>
        <taxon>Leptolyngbyaceae</taxon>
        <taxon>Leptolyngbya group</taxon>
        <taxon>Leptolyngbya</taxon>
    </lineage>
</organism>
<sequence length="84" mass="9327">MPTRKDAGVDEDNFDRGIVPAETAARKEREGEDYKTTPKNEEGEVETTGGYTTSNEGLTNNYAIEPEMYVETPGDIPEDEQPKT</sequence>
<protein>
    <submittedName>
        <fullName evidence="2">Uncharacterized protein</fullName>
    </submittedName>
</protein>
<feature type="compositionally biased region" description="Basic and acidic residues" evidence="1">
    <location>
        <begin position="24"/>
        <end position="42"/>
    </location>
</feature>
<dbReference type="InterPro" id="IPR048028">
    <property type="entry name" value="Psb34-like"/>
</dbReference>
<dbReference type="AlphaFoldDB" id="A0A2W4URD6"/>
<reference evidence="3" key="1">
    <citation type="submission" date="2018-04" db="EMBL/GenBank/DDBJ databases">
        <authorList>
            <person name="Cornet L."/>
        </authorList>
    </citation>
    <scope>NUCLEOTIDE SEQUENCE [LARGE SCALE GENOMIC DNA]</scope>
</reference>
<accession>A0A2W4URD6</accession>
<reference evidence="2 3" key="2">
    <citation type="submission" date="2018-06" db="EMBL/GenBank/DDBJ databases">
        <title>Metagenomic assembly of (sub)arctic Cyanobacteria and their associated microbiome from non-axenic cultures.</title>
        <authorList>
            <person name="Baurain D."/>
        </authorList>
    </citation>
    <scope>NUCLEOTIDE SEQUENCE [LARGE SCALE GENOMIC DNA]</scope>
    <source>
        <strain evidence="2">ULC129bin1</strain>
    </source>
</reference>
<gene>
    <name evidence="2" type="ORF">DCF25_01065</name>
</gene>
<dbReference type="EMBL" id="QBMC01000004">
    <property type="protein sequence ID" value="PZO23042.1"/>
    <property type="molecule type" value="Genomic_DNA"/>
</dbReference>
<proteinExistence type="predicted"/>
<evidence type="ECO:0000256" key="1">
    <source>
        <dbReference type="SAM" id="MobiDB-lite"/>
    </source>
</evidence>
<evidence type="ECO:0000313" key="2">
    <source>
        <dbReference type="EMBL" id="PZO23042.1"/>
    </source>
</evidence>
<name>A0A2W4URD6_9CYAN</name>
<comment type="caution">
    <text evidence="2">The sequence shown here is derived from an EMBL/GenBank/DDBJ whole genome shotgun (WGS) entry which is preliminary data.</text>
</comment>
<dbReference type="Proteomes" id="UP000249354">
    <property type="component" value="Unassembled WGS sequence"/>
</dbReference>
<feature type="region of interest" description="Disordered" evidence="1">
    <location>
        <begin position="1"/>
        <end position="61"/>
    </location>
</feature>
<dbReference type="Pfam" id="PF26394">
    <property type="entry name" value="Psb34"/>
    <property type="match status" value="1"/>
</dbReference>
<evidence type="ECO:0000313" key="3">
    <source>
        <dbReference type="Proteomes" id="UP000249354"/>
    </source>
</evidence>